<evidence type="ECO:0000313" key="1">
    <source>
        <dbReference type="EMBL" id="KHN85301.1"/>
    </source>
</evidence>
<organism evidence="1 2">
    <name type="scientific">Toxocara canis</name>
    <name type="common">Canine roundworm</name>
    <dbReference type="NCBI Taxonomy" id="6265"/>
    <lineage>
        <taxon>Eukaryota</taxon>
        <taxon>Metazoa</taxon>
        <taxon>Ecdysozoa</taxon>
        <taxon>Nematoda</taxon>
        <taxon>Chromadorea</taxon>
        <taxon>Rhabditida</taxon>
        <taxon>Spirurina</taxon>
        <taxon>Ascaridomorpha</taxon>
        <taxon>Ascaridoidea</taxon>
        <taxon>Toxocaridae</taxon>
        <taxon>Toxocara</taxon>
    </lineage>
</organism>
<reference evidence="1 2" key="1">
    <citation type="submission" date="2014-11" db="EMBL/GenBank/DDBJ databases">
        <title>Genetic blueprint of the zoonotic pathogen Toxocara canis.</title>
        <authorList>
            <person name="Zhu X.-Q."/>
            <person name="Korhonen P.K."/>
            <person name="Cai H."/>
            <person name="Young N.D."/>
            <person name="Nejsum P."/>
            <person name="von Samson-Himmelstjerna G."/>
            <person name="Boag P.R."/>
            <person name="Tan P."/>
            <person name="Li Q."/>
            <person name="Min J."/>
            <person name="Yang Y."/>
            <person name="Wang X."/>
            <person name="Fang X."/>
            <person name="Hall R.S."/>
            <person name="Hofmann A."/>
            <person name="Sternberg P.W."/>
            <person name="Jex A.R."/>
            <person name="Gasser R.B."/>
        </authorList>
    </citation>
    <scope>NUCLEOTIDE SEQUENCE [LARGE SCALE GENOMIC DNA]</scope>
    <source>
        <strain evidence="1">PN_DK_2014</strain>
    </source>
</reference>
<dbReference type="AlphaFoldDB" id="A0A0B2VP68"/>
<protein>
    <submittedName>
        <fullName evidence="1">Uncharacterized protein</fullName>
    </submittedName>
</protein>
<name>A0A0B2VP68_TOXCA</name>
<proteinExistence type="predicted"/>
<accession>A0A0B2VP68</accession>
<dbReference type="EMBL" id="JPKZ01000812">
    <property type="protein sequence ID" value="KHN85301.1"/>
    <property type="molecule type" value="Genomic_DNA"/>
</dbReference>
<evidence type="ECO:0000313" key="2">
    <source>
        <dbReference type="Proteomes" id="UP000031036"/>
    </source>
</evidence>
<gene>
    <name evidence="1" type="ORF">Tcan_01920</name>
</gene>
<keyword evidence="2" id="KW-1185">Reference proteome</keyword>
<sequence length="57" mass="6074">MFVDLRGELQANRLVVSGAMKTEGAAADSLLPSVAACLTSDLQPEQLIRKTVTDDAR</sequence>
<comment type="caution">
    <text evidence="1">The sequence shown here is derived from an EMBL/GenBank/DDBJ whole genome shotgun (WGS) entry which is preliminary data.</text>
</comment>
<dbReference type="Proteomes" id="UP000031036">
    <property type="component" value="Unassembled WGS sequence"/>
</dbReference>